<sequence length="840" mass="94055">MQPPQLSALNQSFIGEHLLPGQLGHLFVIVSFVAALFSAFAYFNAARREESTDGALWQKLARWSFVIQAVSIAGIFITLYYIISSHLFEYNYAWKHSSRGLPVKYLLSCFWEGSEGSFLLWLIWHAVLGLVVMRRGKQWETRVMTVVALVQAVLCTMLLGIYLGPEIKIGSNPFTLLRNEMQGAPIFAQPNYLEFIKDGNGLNITLQNYWMVIHPPILFLGFALTLIPFAYSVAALWKGEYKTWIKPALRWCLLGGAVLGTGIMMGGAWAYESLTFGGYWAWDPVENASLVPWLTLVAGLHTLVIYKSTGRSLKTTLIFFILTFLLIWYSTFLTRTGILGETSVHSFTGEGKALYWHLLIALALFLVISCYPLIRSWKKMPRVAGEEEADTREFWMLIGSIFLLISAIHIIFSTSLPVWAPLYKAVAGTDIAPSTDPVKYYNDIQVWAAFIIGVLSASIQFLKYKKTGMKAVWKKLALLIGISVVLSVLLVVGQKIEHLQYMAFTFAIMFTITGNLYYLLTTQKGKILKAGGSIAHLGFGLMLFGILLSGYKKTVISMDLAGANRNVDFGKKTFEENVKEGRENVLLFRNTTVPMGKYMVTYLGDSLVHNDPPLTFYKIRFDRRDPENNALLESFMLYPEAYVNPKGQEGISANPDAKHYWSHDVFTYLTSISNPEGKTDTSSFQPHTVRNGDSIFLANTVLVFEGLNNNISNKNYKAQTGDVAAEARLSAYTIDGKAGASTPVYVIQGNQATALDDTLRDLGLTIRINRIIPDQQATEIGIRQRAAQDDYIILKAIVFPFIRVLWLGVIVMVIGFFISWWYRRSEGSGRAAAKAPVTKK</sequence>
<feature type="domain" description="Cytochrome c-type biogenesis protein CcmF C-terminal" evidence="5">
    <location>
        <begin position="388"/>
        <end position="553"/>
    </location>
</feature>
<feature type="transmembrane region" description="Helical" evidence="3">
    <location>
        <begin position="313"/>
        <end position="333"/>
    </location>
</feature>
<dbReference type="InterPro" id="IPR003567">
    <property type="entry name" value="Cyt_c_biogenesis"/>
</dbReference>
<dbReference type="Pfam" id="PF01578">
    <property type="entry name" value="Cytochrom_C_asm"/>
    <property type="match status" value="1"/>
</dbReference>
<dbReference type="GO" id="GO:0017004">
    <property type="term" value="P:cytochrome complex assembly"/>
    <property type="evidence" value="ECO:0007669"/>
    <property type="project" value="UniProtKB-KW"/>
</dbReference>
<dbReference type="Proteomes" id="UP000240572">
    <property type="component" value="Unassembled WGS sequence"/>
</dbReference>
<feature type="domain" description="Cytochrome c assembly protein" evidence="4">
    <location>
        <begin position="114"/>
        <end position="336"/>
    </location>
</feature>
<dbReference type="InterPro" id="IPR032523">
    <property type="entry name" value="CcmF_C"/>
</dbReference>
<protein>
    <submittedName>
        <fullName evidence="6">Cytochrome c-type biogenesis protein CcmF</fullName>
    </submittedName>
</protein>
<feature type="transmembrane region" description="Helical" evidence="3">
    <location>
        <begin position="532"/>
        <end position="551"/>
    </location>
</feature>
<keyword evidence="3" id="KW-0812">Transmembrane</keyword>
<comment type="caution">
    <text evidence="6">The sequence shown here is derived from an EMBL/GenBank/DDBJ whole genome shotgun (WGS) entry which is preliminary data.</text>
</comment>
<feature type="transmembrane region" description="Helical" evidence="3">
    <location>
        <begin position="444"/>
        <end position="464"/>
    </location>
</feature>
<keyword evidence="3" id="KW-0472">Membrane</keyword>
<feature type="transmembrane region" description="Helical" evidence="3">
    <location>
        <begin position="804"/>
        <end position="822"/>
    </location>
</feature>
<feature type="transmembrane region" description="Helical" evidence="3">
    <location>
        <begin position="145"/>
        <end position="164"/>
    </location>
</feature>
<feature type="transmembrane region" description="Helical" evidence="3">
    <location>
        <begin position="23"/>
        <end position="43"/>
    </location>
</feature>
<accession>A0A2P8DA90</accession>
<dbReference type="EMBL" id="PYGD01000001">
    <property type="protein sequence ID" value="PSK94144.1"/>
    <property type="molecule type" value="Genomic_DNA"/>
</dbReference>
<keyword evidence="3" id="KW-1133">Transmembrane helix</keyword>
<dbReference type="OrthoDB" id="9761451at2"/>
<keyword evidence="2" id="KW-0201">Cytochrome c-type biogenesis</keyword>
<evidence type="ECO:0000313" key="7">
    <source>
        <dbReference type="Proteomes" id="UP000240572"/>
    </source>
</evidence>
<feature type="transmembrane region" description="Helical" evidence="3">
    <location>
        <begin position="394"/>
        <end position="412"/>
    </location>
</feature>
<feature type="transmembrane region" description="Helical" evidence="3">
    <location>
        <begin position="499"/>
        <end position="520"/>
    </location>
</feature>
<proteinExistence type="inferred from homology"/>
<feature type="transmembrane region" description="Helical" evidence="3">
    <location>
        <begin position="217"/>
        <end position="237"/>
    </location>
</feature>
<organism evidence="6 7">
    <name type="scientific">Taibaiella chishuiensis</name>
    <dbReference type="NCBI Taxonomy" id="1434707"/>
    <lineage>
        <taxon>Bacteria</taxon>
        <taxon>Pseudomonadati</taxon>
        <taxon>Bacteroidota</taxon>
        <taxon>Chitinophagia</taxon>
        <taxon>Chitinophagales</taxon>
        <taxon>Chitinophagaceae</taxon>
        <taxon>Taibaiella</taxon>
    </lineage>
</organism>
<dbReference type="GO" id="GO:0015232">
    <property type="term" value="F:heme transmembrane transporter activity"/>
    <property type="evidence" value="ECO:0007669"/>
    <property type="project" value="InterPro"/>
</dbReference>
<dbReference type="PANTHER" id="PTHR43653">
    <property type="entry name" value="CYTOCHROME C ASSEMBLY PROTEIN-RELATED"/>
    <property type="match status" value="1"/>
</dbReference>
<dbReference type="Pfam" id="PF16327">
    <property type="entry name" value="CcmF_C"/>
    <property type="match status" value="1"/>
</dbReference>
<dbReference type="GO" id="GO:0016020">
    <property type="term" value="C:membrane"/>
    <property type="evidence" value="ECO:0007669"/>
    <property type="project" value="InterPro"/>
</dbReference>
<feature type="transmembrane region" description="Helical" evidence="3">
    <location>
        <begin position="353"/>
        <end position="374"/>
    </location>
</feature>
<evidence type="ECO:0000313" key="6">
    <source>
        <dbReference type="EMBL" id="PSK94144.1"/>
    </source>
</evidence>
<feature type="transmembrane region" description="Helical" evidence="3">
    <location>
        <begin position="476"/>
        <end position="493"/>
    </location>
</feature>
<evidence type="ECO:0000256" key="1">
    <source>
        <dbReference type="ARBA" id="ARBA00009186"/>
    </source>
</evidence>
<evidence type="ECO:0000259" key="5">
    <source>
        <dbReference type="Pfam" id="PF16327"/>
    </source>
</evidence>
<dbReference type="PANTHER" id="PTHR43653:SF1">
    <property type="entry name" value="CYTOCHROME C-TYPE BIOGENESIS PROTEIN CCMF"/>
    <property type="match status" value="1"/>
</dbReference>
<evidence type="ECO:0000259" key="4">
    <source>
        <dbReference type="Pfam" id="PF01578"/>
    </source>
</evidence>
<feature type="transmembrane region" description="Helical" evidence="3">
    <location>
        <begin position="63"/>
        <end position="83"/>
    </location>
</feature>
<comment type="similarity">
    <text evidence="1">Belongs to the CcmF/CycK/Ccl1/NrfE/CcsA family.</text>
</comment>
<dbReference type="AlphaFoldDB" id="A0A2P8DA90"/>
<feature type="transmembrane region" description="Helical" evidence="3">
    <location>
        <begin position="290"/>
        <end position="306"/>
    </location>
</feature>
<gene>
    <name evidence="6" type="ORF">B0I18_101295</name>
</gene>
<evidence type="ECO:0000256" key="3">
    <source>
        <dbReference type="SAM" id="Phobius"/>
    </source>
</evidence>
<dbReference type="InterPro" id="IPR002541">
    <property type="entry name" value="Cyt_c_assembly"/>
</dbReference>
<dbReference type="PRINTS" id="PR01410">
    <property type="entry name" value="CCBIOGENESIS"/>
</dbReference>
<name>A0A2P8DA90_9BACT</name>
<dbReference type="GO" id="GO:0020037">
    <property type="term" value="F:heme binding"/>
    <property type="evidence" value="ECO:0007669"/>
    <property type="project" value="InterPro"/>
</dbReference>
<feature type="transmembrane region" description="Helical" evidence="3">
    <location>
        <begin position="116"/>
        <end position="133"/>
    </location>
</feature>
<feature type="transmembrane region" description="Helical" evidence="3">
    <location>
        <begin position="249"/>
        <end position="270"/>
    </location>
</feature>
<keyword evidence="7" id="KW-1185">Reference proteome</keyword>
<reference evidence="6 7" key="1">
    <citation type="submission" date="2018-03" db="EMBL/GenBank/DDBJ databases">
        <title>Genomic Encyclopedia of Type Strains, Phase III (KMG-III): the genomes of soil and plant-associated and newly described type strains.</title>
        <authorList>
            <person name="Whitman W."/>
        </authorList>
    </citation>
    <scope>NUCLEOTIDE SEQUENCE [LARGE SCALE GENOMIC DNA]</scope>
    <source>
        <strain evidence="6 7">CGMCC 1.12700</strain>
    </source>
</reference>
<evidence type="ECO:0000256" key="2">
    <source>
        <dbReference type="ARBA" id="ARBA00022748"/>
    </source>
</evidence>